<dbReference type="Gene3D" id="3.20.20.80">
    <property type="entry name" value="Glycosidases"/>
    <property type="match status" value="1"/>
</dbReference>
<comment type="similarity">
    <text evidence="1 4">Belongs to the glycosyl hydrolase 17 family.</text>
</comment>
<evidence type="ECO:0000256" key="1">
    <source>
        <dbReference type="ARBA" id="ARBA00008773"/>
    </source>
</evidence>
<accession>A0ABC8TGD0</accession>
<dbReference type="Proteomes" id="UP001642360">
    <property type="component" value="Unassembled WGS sequence"/>
</dbReference>
<evidence type="ECO:0000313" key="6">
    <source>
        <dbReference type="EMBL" id="CAK9168500.1"/>
    </source>
</evidence>
<protein>
    <recommendedName>
        <fullName evidence="8">Glucan endo-1,3-beta-D-glucosidase</fullName>
    </recommendedName>
</protein>
<evidence type="ECO:0000256" key="4">
    <source>
        <dbReference type="RuleBase" id="RU004335"/>
    </source>
</evidence>
<reference evidence="6 7" key="1">
    <citation type="submission" date="2024-02" db="EMBL/GenBank/DDBJ databases">
        <authorList>
            <person name="Vignale AGUSTIN F."/>
            <person name="Sosa J E."/>
            <person name="Modenutti C."/>
        </authorList>
    </citation>
    <scope>NUCLEOTIDE SEQUENCE [LARGE SCALE GENOMIC DNA]</scope>
</reference>
<name>A0ABC8TGD0_9AQUA</name>
<evidence type="ECO:0008006" key="8">
    <source>
        <dbReference type="Google" id="ProtNLM"/>
    </source>
</evidence>
<dbReference type="InterPro" id="IPR000490">
    <property type="entry name" value="Glyco_hydro_17"/>
</dbReference>
<evidence type="ECO:0000256" key="2">
    <source>
        <dbReference type="ARBA" id="ARBA00022801"/>
    </source>
</evidence>
<gene>
    <name evidence="6" type="ORF">ILEXP_LOCUS37892</name>
</gene>
<keyword evidence="7" id="KW-1185">Reference proteome</keyword>
<evidence type="ECO:0000256" key="5">
    <source>
        <dbReference type="RuleBase" id="RU004336"/>
    </source>
</evidence>
<dbReference type="PROSITE" id="PS00587">
    <property type="entry name" value="GLYCOSYL_HYDROL_F17"/>
    <property type="match status" value="1"/>
</dbReference>
<evidence type="ECO:0000256" key="3">
    <source>
        <dbReference type="ARBA" id="ARBA00023295"/>
    </source>
</evidence>
<sequence>MTTTWLTTISSTQPLMHLCMPWWREGFEGIPVVVTETGWPTVGGEAASVENALDYNGNVARRALKRSSVAQELHERNHGRQETVVESSGGRMQRLAYEWLDISSQWLGLHVVCKMSLLRRLVANGNVPDLICRNVGKDVD</sequence>
<dbReference type="SUPFAM" id="SSF51445">
    <property type="entry name" value="(Trans)glycosidases"/>
    <property type="match status" value="1"/>
</dbReference>
<proteinExistence type="inferred from homology"/>
<keyword evidence="3 5" id="KW-0326">Glycosidase</keyword>
<organism evidence="6 7">
    <name type="scientific">Ilex paraguariensis</name>
    <name type="common">yerba mate</name>
    <dbReference type="NCBI Taxonomy" id="185542"/>
    <lineage>
        <taxon>Eukaryota</taxon>
        <taxon>Viridiplantae</taxon>
        <taxon>Streptophyta</taxon>
        <taxon>Embryophyta</taxon>
        <taxon>Tracheophyta</taxon>
        <taxon>Spermatophyta</taxon>
        <taxon>Magnoliopsida</taxon>
        <taxon>eudicotyledons</taxon>
        <taxon>Gunneridae</taxon>
        <taxon>Pentapetalae</taxon>
        <taxon>asterids</taxon>
        <taxon>campanulids</taxon>
        <taxon>Aquifoliales</taxon>
        <taxon>Aquifoliaceae</taxon>
        <taxon>Ilex</taxon>
    </lineage>
</organism>
<dbReference type="GO" id="GO:0016798">
    <property type="term" value="F:hydrolase activity, acting on glycosyl bonds"/>
    <property type="evidence" value="ECO:0007669"/>
    <property type="project" value="UniProtKB-KW"/>
</dbReference>
<dbReference type="AlphaFoldDB" id="A0ABC8TGD0"/>
<dbReference type="Pfam" id="PF00332">
    <property type="entry name" value="Glyco_hydro_17"/>
    <property type="match status" value="1"/>
</dbReference>
<comment type="caution">
    <text evidence="6">The sequence shown here is derived from an EMBL/GenBank/DDBJ whole genome shotgun (WGS) entry which is preliminary data.</text>
</comment>
<keyword evidence="2 5" id="KW-0378">Hydrolase</keyword>
<evidence type="ECO:0000313" key="7">
    <source>
        <dbReference type="Proteomes" id="UP001642360"/>
    </source>
</evidence>
<dbReference type="EMBL" id="CAUOFW020005078">
    <property type="protein sequence ID" value="CAK9168500.1"/>
    <property type="molecule type" value="Genomic_DNA"/>
</dbReference>
<dbReference type="InterPro" id="IPR017853">
    <property type="entry name" value="GH"/>
</dbReference>